<evidence type="ECO:0000313" key="5">
    <source>
        <dbReference type="Proteomes" id="UP001283361"/>
    </source>
</evidence>
<keyword evidence="2" id="KW-1133">Transmembrane helix</keyword>
<feature type="region of interest" description="Disordered" evidence="1">
    <location>
        <begin position="47"/>
        <end position="144"/>
    </location>
</feature>
<keyword evidence="2" id="KW-0472">Membrane</keyword>
<proteinExistence type="predicted"/>
<sequence length="185" mass="20331">MAPVDPKDVNSLSDEQLSDMLRDYGVDVGPINVATRRTYERYLIKLQTGQALTPSNFEPADDEDEDEDTEVILKHPPPQERFLSSSQPRQRHQVPNSHIPTPTGDSLSRPPLTSSKKTTSASFTPFARSSPSVPLQQQQNGNGGIPGWVKLTAVVVVLVLAYLIYTNMEPNAVSNIPSIPNKVQV</sequence>
<dbReference type="InterPro" id="IPR051656">
    <property type="entry name" value="LEM_domain"/>
</dbReference>
<evidence type="ECO:0000256" key="1">
    <source>
        <dbReference type="SAM" id="MobiDB-lite"/>
    </source>
</evidence>
<dbReference type="InterPro" id="IPR011015">
    <property type="entry name" value="LEM/LEM-like_dom_sf"/>
</dbReference>
<accession>A0AAE0XV81</accession>
<comment type="caution">
    <text evidence="4">The sequence shown here is derived from an EMBL/GenBank/DDBJ whole genome shotgun (WGS) entry which is preliminary data.</text>
</comment>
<organism evidence="4 5">
    <name type="scientific">Elysia crispata</name>
    <name type="common">lettuce slug</name>
    <dbReference type="NCBI Taxonomy" id="231223"/>
    <lineage>
        <taxon>Eukaryota</taxon>
        <taxon>Metazoa</taxon>
        <taxon>Spiralia</taxon>
        <taxon>Lophotrochozoa</taxon>
        <taxon>Mollusca</taxon>
        <taxon>Gastropoda</taxon>
        <taxon>Heterobranchia</taxon>
        <taxon>Euthyneura</taxon>
        <taxon>Panpulmonata</taxon>
        <taxon>Sacoglossa</taxon>
        <taxon>Placobranchoidea</taxon>
        <taxon>Plakobranchidae</taxon>
        <taxon>Elysia</taxon>
    </lineage>
</organism>
<name>A0AAE0XV81_9GAST</name>
<feature type="domain" description="LEM" evidence="3">
    <location>
        <begin position="6"/>
        <end position="50"/>
    </location>
</feature>
<feature type="compositionally biased region" description="Acidic residues" evidence="1">
    <location>
        <begin position="59"/>
        <end position="70"/>
    </location>
</feature>
<dbReference type="PANTHER" id="PTHR12019">
    <property type="entry name" value="LAMINA-ASSOCIATED POLYPEPTIDE THYMOPOIETIN"/>
    <property type="match status" value="1"/>
</dbReference>
<keyword evidence="2" id="KW-0812">Transmembrane</keyword>
<keyword evidence="5" id="KW-1185">Reference proteome</keyword>
<feature type="compositionally biased region" description="Low complexity" evidence="1">
    <location>
        <begin position="113"/>
        <end position="124"/>
    </location>
</feature>
<evidence type="ECO:0000313" key="4">
    <source>
        <dbReference type="EMBL" id="KAK3715803.1"/>
    </source>
</evidence>
<dbReference type="Pfam" id="PF03020">
    <property type="entry name" value="LEM"/>
    <property type="match status" value="1"/>
</dbReference>
<feature type="transmembrane region" description="Helical" evidence="2">
    <location>
        <begin position="147"/>
        <end position="165"/>
    </location>
</feature>
<dbReference type="SMART" id="SM00540">
    <property type="entry name" value="LEM"/>
    <property type="match status" value="1"/>
</dbReference>
<dbReference type="Gene3D" id="1.10.720.40">
    <property type="match status" value="1"/>
</dbReference>
<dbReference type="Proteomes" id="UP001283361">
    <property type="component" value="Unassembled WGS sequence"/>
</dbReference>
<dbReference type="InterPro" id="IPR003887">
    <property type="entry name" value="LEM_dom"/>
</dbReference>
<dbReference type="CDD" id="cd12940">
    <property type="entry name" value="LEM_LAP2_LEMD1"/>
    <property type="match status" value="1"/>
</dbReference>
<dbReference type="PANTHER" id="PTHR12019:SF9">
    <property type="entry name" value="THYMOPOIETIN"/>
    <property type="match status" value="1"/>
</dbReference>
<gene>
    <name evidence="4" type="ORF">RRG08_001144</name>
</gene>
<protein>
    <recommendedName>
        <fullName evidence="3">LEM domain-containing protein</fullName>
    </recommendedName>
</protein>
<feature type="compositionally biased region" description="Polar residues" evidence="1">
    <location>
        <begin position="47"/>
        <end position="56"/>
    </location>
</feature>
<reference evidence="4" key="1">
    <citation type="journal article" date="2023" name="G3 (Bethesda)">
        <title>A reference genome for the long-term kleptoplast-retaining sea slug Elysia crispata morphotype clarki.</title>
        <authorList>
            <person name="Eastman K.E."/>
            <person name="Pendleton A.L."/>
            <person name="Shaikh M.A."/>
            <person name="Suttiyut T."/>
            <person name="Ogas R."/>
            <person name="Tomko P."/>
            <person name="Gavelis G."/>
            <person name="Widhalm J.R."/>
            <person name="Wisecaver J.H."/>
        </authorList>
    </citation>
    <scope>NUCLEOTIDE SEQUENCE</scope>
    <source>
        <strain evidence="4">ECLA1</strain>
    </source>
</reference>
<dbReference type="SUPFAM" id="SSF63451">
    <property type="entry name" value="LEM domain"/>
    <property type="match status" value="1"/>
</dbReference>
<dbReference type="AlphaFoldDB" id="A0AAE0XV81"/>
<feature type="compositionally biased region" description="Polar residues" evidence="1">
    <location>
        <begin position="82"/>
        <end position="106"/>
    </location>
</feature>
<evidence type="ECO:0000256" key="2">
    <source>
        <dbReference type="SAM" id="Phobius"/>
    </source>
</evidence>
<dbReference type="PROSITE" id="PS50954">
    <property type="entry name" value="LEM"/>
    <property type="match status" value="1"/>
</dbReference>
<dbReference type="EMBL" id="JAWDGP010007490">
    <property type="protein sequence ID" value="KAK3715803.1"/>
    <property type="molecule type" value="Genomic_DNA"/>
</dbReference>
<evidence type="ECO:0000259" key="3">
    <source>
        <dbReference type="PROSITE" id="PS50954"/>
    </source>
</evidence>